<dbReference type="STRING" id="1849968.A8C32_03960"/>
<name>A0A1E5TB51_9FLAO</name>
<evidence type="ECO:0000313" key="1">
    <source>
        <dbReference type="EMBL" id="OEK08613.1"/>
    </source>
</evidence>
<organism evidence="1 2">
    <name type="scientific">Flavivirga aquatica</name>
    <dbReference type="NCBI Taxonomy" id="1849968"/>
    <lineage>
        <taxon>Bacteria</taxon>
        <taxon>Pseudomonadati</taxon>
        <taxon>Bacteroidota</taxon>
        <taxon>Flavobacteriia</taxon>
        <taxon>Flavobacteriales</taxon>
        <taxon>Flavobacteriaceae</taxon>
        <taxon>Flavivirga</taxon>
    </lineage>
</organism>
<proteinExistence type="predicted"/>
<dbReference type="OrthoDB" id="1458433at2"/>
<dbReference type="RefSeq" id="WP_069830119.1">
    <property type="nucleotide sequence ID" value="NZ_MDJD01000034.1"/>
</dbReference>
<evidence type="ECO:0000313" key="2">
    <source>
        <dbReference type="Proteomes" id="UP000095713"/>
    </source>
</evidence>
<gene>
    <name evidence="1" type="ORF">A8C32_03960</name>
</gene>
<dbReference type="Proteomes" id="UP000095713">
    <property type="component" value="Unassembled WGS sequence"/>
</dbReference>
<dbReference type="AlphaFoldDB" id="A0A1E5TB51"/>
<sequence length="105" mass="12462">MYMWLEEDVQEEIDLAKLQGLEATRKAINTWNHNESLNWQLMEISNATANKLLQGDFKTFKELEEFSRRDIDDTGFNNIEILYREIKDTSNDKLICIIETLFIDE</sequence>
<reference evidence="1 2" key="1">
    <citation type="submission" date="2016-05" db="EMBL/GenBank/DDBJ databases">
        <title>Draft Genome Sequence of Algibacter sp. Strain SK-16 Isolated from the Surface Water of Aburatsubo Inlet.</title>
        <authorList>
            <person name="Wong S.-K."/>
            <person name="Yoshizawa S."/>
            <person name="Nakajima Y."/>
            <person name="Ogura Y."/>
            <person name="Tetsuya H."/>
            <person name="Hamasaki K."/>
        </authorList>
    </citation>
    <scope>NUCLEOTIDE SEQUENCE [LARGE SCALE GENOMIC DNA]</scope>
    <source>
        <strain evidence="1 2">SK-16</strain>
    </source>
</reference>
<keyword evidence="2" id="KW-1185">Reference proteome</keyword>
<accession>A0A1E5TB51</accession>
<protein>
    <submittedName>
        <fullName evidence="1">Uncharacterized protein</fullName>
    </submittedName>
</protein>
<dbReference type="EMBL" id="MDJD01000034">
    <property type="protein sequence ID" value="OEK08613.1"/>
    <property type="molecule type" value="Genomic_DNA"/>
</dbReference>
<comment type="caution">
    <text evidence="1">The sequence shown here is derived from an EMBL/GenBank/DDBJ whole genome shotgun (WGS) entry which is preliminary data.</text>
</comment>